<comment type="pathway">
    <text evidence="2">Cell wall biogenesis; lipoteichoic acid biosynthesis.</text>
</comment>
<dbReference type="GO" id="GO:0005886">
    <property type="term" value="C:plasma membrane"/>
    <property type="evidence" value="ECO:0007669"/>
    <property type="project" value="UniProtKB-SubCell"/>
</dbReference>
<evidence type="ECO:0000259" key="9">
    <source>
        <dbReference type="Pfam" id="PF00884"/>
    </source>
</evidence>
<evidence type="ECO:0000313" key="10">
    <source>
        <dbReference type="EMBL" id="GAS84707.1"/>
    </source>
</evidence>
<evidence type="ECO:0000313" key="11">
    <source>
        <dbReference type="Proteomes" id="UP000069697"/>
    </source>
</evidence>
<evidence type="ECO:0000256" key="5">
    <source>
        <dbReference type="ARBA" id="ARBA00022989"/>
    </source>
</evidence>
<dbReference type="Gene3D" id="3.30.1120.170">
    <property type="match status" value="1"/>
</dbReference>
<feature type="transmembrane region" description="Helical" evidence="7">
    <location>
        <begin position="431"/>
        <end position="449"/>
    </location>
</feature>
<evidence type="ECO:0000256" key="7">
    <source>
        <dbReference type="SAM" id="Phobius"/>
    </source>
</evidence>
<dbReference type="PANTHER" id="PTHR47371">
    <property type="entry name" value="LIPOTEICHOIC ACID SYNTHASE"/>
    <property type="match status" value="1"/>
</dbReference>
<keyword evidence="4 7" id="KW-0812">Transmembrane</keyword>
<keyword evidence="5 7" id="KW-1133">Transmembrane helix</keyword>
<dbReference type="InterPro" id="IPR000917">
    <property type="entry name" value="Sulfatase_N"/>
</dbReference>
<dbReference type="CDD" id="cd16015">
    <property type="entry name" value="LTA_synthase"/>
    <property type="match status" value="1"/>
</dbReference>
<proteinExistence type="predicted"/>
<evidence type="ECO:0000256" key="6">
    <source>
        <dbReference type="ARBA" id="ARBA00023136"/>
    </source>
</evidence>
<feature type="signal peptide" evidence="8">
    <location>
        <begin position="1"/>
        <end position="23"/>
    </location>
</feature>
<feature type="transmembrane region" description="Helical" evidence="7">
    <location>
        <begin position="401"/>
        <end position="419"/>
    </location>
</feature>
<evidence type="ECO:0000256" key="2">
    <source>
        <dbReference type="ARBA" id="ARBA00004936"/>
    </source>
</evidence>
<dbReference type="RefSeq" id="WP_062837058.1">
    <property type="nucleotide sequence ID" value="NZ_BCNV01000005.1"/>
</dbReference>
<feature type="domain" description="Sulfatase N-terminal" evidence="9">
    <location>
        <begin position="526"/>
        <end position="810"/>
    </location>
</feature>
<accession>A0A117I330</accession>
<sequence>MNYIKLIRIYLSTIVCLTGVMLASPVDSSANYIGALDSPDAESGVFTDEMSVSGWAFDTTGAGISQVNIYIDGQKQPDVQYGLSRPDLLVAFPDHKYAGTSGFSGSYSVSDLTMGEHTLEVRVLNSLGEETSVTQVQFSNQLNFQSGVLPTIVNKNGKKNLNLSGWVFTSRDIHEVKVFLDDSLMGNAKSGIQRRDVQQVFPDQSYAEYSGFDYTLNIENLETGYHTLKFMFVTDRGEELLFYEHNFEQKASFFKYYIGSILGLFLIAWIVIFIKFRQRIKDNGKVQLGIVLSLNIWFVASVVMKSWMFSQAIGHQTYIINILSTAAVLGLILLIASWITNRYLRYSIIIFINVLMSFVIFTDIVYLRYFNDVTSIVMLDYIQQTTSLGDSIRELLKLEDILFFMDPLLVIGVLFFISHPPTKTITINTKLFKWVCGILAILILTTHLTKIIHDDTNIYKQTFSNQEVASRLGIFNYHLYDLYQYANLLRNKPSLSTSQKSEIKDWFKEHKTYYPGQTYFGTAKGKNVILLQEESLQAFVVGLKVNGQEITPNLNKLLQEGYYFDNFYDQTYGGRTSDGELTALTSLYPLREGTINFRYPHTQVDTLPKIMLENGYSTFSAHAYKGSFWNRKAVHENYGFEVTNFEDNFELNDYVGWGLSDKEFFRQSVHKITEIQSPFFAFLISLSNHHPYDVVPESEKVLELGELDGTLLGNYLHSVHYADSAIGILVEELKDAQLYDNTMIAIYGDHDAGIPGEEILDLVGSPVQINKLADKIPLILHVPNSDVIGKSELNSGHLDITPTLLHLLGIDPKEYLFMGSNLFGEELEDRVVPARDGSFVTDGVVYSTNVCANLAAGQATDSNVCAPYLDEISKLFEISDTLIRTDIKIKLE</sequence>
<reference evidence="10 11" key="1">
    <citation type="journal article" date="2016" name="Genome Announc.">
        <title>Draft Genome Sequence of Paenibacillus amylolyticus Heshi-A3, Isolated from Fermented Rice Bran in a Japanese Fermented Seafood Dish.</title>
        <authorList>
            <person name="Akuzawa S."/>
            <person name="Nagaoka J."/>
            <person name="Kanekatsu M."/>
            <person name="Kubota E."/>
            <person name="Ohtake R."/>
            <person name="Suzuki T."/>
            <person name="Kanesaki Y."/>
        </authorList>
    </citation>
    <scope>NUCLEOTIDE SEQUENCE [LARGE SCALE GENOMIC DNA]</scope>
    <source>
        <strain evidence="10 11">Heshi-A3</strain>
    </source>
</reference>
<evidence type="ECO:0000256" key="1">
    <source>
        <dbReference type="ARBA" id="ARBA00004651"/>
    </source>
</evidence>
<organism evidence="10 11">
    <name type="scientific">Paenibacillus amylolyticus</name>
    <dbReference type="NCBI Taxonomy" id="1451"/>
    <lineage>
        <taxon>Bacteria</taxon>
        <taxon>Bacillati</taxon>
        <taxon>Bacillota</taxon>
        <taxon>Bacilli</taxon>
        <taxon>Bacillales</taxon>
        <taxon>Paenibacillaceae</taxon>
        <taxon>Paenibacillus</taxon>
    </lineage>
</organism>
<reference evidence="11" key="2">
    <citation type="submission" date="2016-01" db="EMBL/GenBank/DDBJ databases">
        <title>Draft Genome Sequence of Paenibacillus amylolyticus Heshi-A3 that Was Isolated from Fermented Rice Bran with Aging Salted Mackerel, Which Was Named Heshiko as Traditional Fermented Seafood in Japan.</title>
        <authorList>
            <person name="Akuzawa S."/>
            <person name="Nakagawa J."/>
            <person name="Kanekatsu T."/>
            <person name="Kubota E."/>
            <person name="Ohtake R."/>
            <person name="Suzuki T."/>
            <person name="Kanesaki Y."/>
        </authorList>
    </citation>
    <scope>NUCLEOTIDE SEQUENCE [LARGE SCALE GENOMIC DNA]</scope>
    <source>
        <strain evidence="11">Heshi-A3</strain>
    </source>
</reference>
<feature type="chain" id="PRO_5038507524" evidence="8">
    <location>
        <begin position="24"/>
        <end position="892"/>
    </location>
</feature>
<feature type="transmembrane region" description="Helical" evidence="7">
    <location>
        <begin position="346"/>
        <end position="369"/>
    </location>
</feature>
<dbReference type="InterPro" id="IPR050448">
    <property type="entry name" value="OpgB/LTA_synthase_biosynth"/>
</dbReference>
<comment type="subcellular location">
    <subcellularLocation>
        <location evidence="1">Cell membrane</location>
        <topology evidence="1">Multi-pass membrane protein</topology>
    </subcellularLocation>
</comment>
<protein>
    <submittedName>
        <fullName evidence="10">Sulfatase</fullName>
    </submittedName>
</protein>
<keyword evidence="6 7" id="KW-0472">Membrane</keyword>
<name>A0A117I330_PAEAM</name>
<evidence type="ECO:0000256" key="4">
    <source>
        <dbReference type="ARBA" id="ARBA00022692"/>
    </source>
</evidence>
<dbReference type="InterPro" id="IPR017850">
    <property type="entry name" value="Alkaline_phosphatase_core_sf"/>
</dbReference>
<keyword evidence="3" id="KW-1003">Cell membrane</keyword>
<dbReference type="PANTHER" id="PTHR47371:SF3">
    <property type="entry name" value="PHOSPHOGLYCEROL TRANSFERASE I"/>
    <property type="match status" value="1"/>
</dbReference>
<dbReference type="EMBL" id="BCNV01000005">
    <property type="protein sequence ID" value="GAS84707.1"/>
    <property type="molecule type" value="Genomic_DNA"/>
</dbReference>
<feature type="transmembrane region" description="Helical" evidence="7">
    <location>
        <begin position="319"/>
        <end position="339"/>
    </location>
</feature>
<keyword evidence="8" id="KW-0732">Signal</keyword>
<gene>
    <name evidence="10" type="ORF">PAHA3_4810</name>
</gene>
<feature type="transmembrane region" description="Helical" evidence="7">
    <location>
        <begin position="256"/>
        <end position="276"/>
    </location>
</feature>
<comment type="caution">
    <text evidence="10">The sequence shown here is derived from an EMBL/GenBank/DDBJ whole genome shotgun (WGS) entry which is preliminary data.</text>
</comment>
<evidence type="ECO:0000256" key="8">
    <source>
        <dbReference type="SAM" id="SignalP"/>
    </source>
</evidence>
<dbReference type="Proteomes" id="UP000069697">
    <property type="component" value="Unassembled WGS sequence"/>
</dbReference>
<dbReference type="Gene3D" id="3.40.720.10">
    <property type="entry name" value="Alkaline Phosphatase, subunit A"/>
    <property type="match status" value="1"/>
</dbReference>
<dbReference type="AlphaFoldDB" id="A0A117I330"/>
<feature type="transmembrane region" description="Helical" evidence="7">
    <location>
        <begin position="288"/>
        <end position="307"/>
    </location>
</feature>
<dbReference type="Pfam" id="PF00884">
    <property type="entry name" value="Sulfatase"/>
    <property type="match status" value="1"/>
</dbReference>
<dbReference type="SUPFAM" id="SSF53649">
    <property type="entry name" value="Alkaline phosphatase-like"/>
    <property type="match status" value="1"/>
</dbReference>
<evidence type="ECO:0000256" key="3">
    <source>
        <dbReference type="ARBA" id="ARBA00022475"/>
    </source>
</evidence>